<dbReference type="CDD" id="cd00591">
    <property type="entry name" value="HU_IHF"/>
    <property type="match status" value="1"/>
</dbReference>
<keyword evidence="3 5" id="KW-0238">DNA-binding</keyword>
<evidence type="ECO:0000256" key="2">
    <source>
        <dbReference type="ARBA" id="ARBA00023067"/>
    </source>
</evidence>
<keyword evidence="6" id="KW-1185">Reference proteome</keyword>
<accession>A0AAW4FUP2</accession>
<dbReference type="EMBL" id="WXFA01000036">
    <property type="protein sequence ID" value="MBM3095032.1"/>
    <property type="molecule type" value="Genomic_DNA"/>
</dbReference>
<dbReference type="GO" id="GO:0030527">
    <property type="term" value="F:structural constituent of chromatin"/>
    <property type="evidence" value="ECO:0007669"/>
    <property type="project" value="InterPro"/>
</dbReference>
<dbReference type="InterPro" id="IPR000119">
    <property type="entry name" value="Hist_DNA-bd"/>
</dbReference>
<dbReference type="SMART" id="SM00411">
    <property type="entry name" value="BHL"/>
    <property type="match status" value="1"/>
</dbReference>
<evidence type="ECO:0000256" key="4">
    <source>
        <dbReference type="RuleBase" id="RU003939"/>
    </source>
</evidence>
<protein>
    <submittedName>
        <fullName evidence="5">HU family DNA-binding protein</fullName>
    </submittedName>
</protein>
<comment type="similarity">
    <text evidence="1 4">Belongs to the bacterial histone-like protein family.</text>
</comment>
<gene>
    <name evidence="5" type="ORF">GFB56_30310</name>
</gene>
<sequence length="97" mass="10251">MRRRKMTTTNEIADKIAGEHSLTKAQGKAIVEAVIASITQAAITGNETSLPGFGKFKVKATPEREGRNPSTGATVKIAASKKLTFAPAKALKDALNK</sequence>
<dbReference type="Gene3D" id="4.10.520.10">
    <property type="entry name" value="IHF-like DNA-binding proteins"/>
    <property type="match status" value="1"/>
</dbReference>
<dbReference type="GO" id="GO:0003677">
    <property type="term" value="F:DNA binding"/>
    <property type="evidence" value="ECO:0007669"/>
    <property type="project" value="UniProtKB-KW"/>
</dbReference>
<evidence type="ECO:0000313" key="5">
    <source>
        <dbReference type="EMBL" id="MBM3095032.1"/>
    </source>
</evidence>
<dbReference type="PANTHER" id="PTHR33175">
    <property type="entry name" value="DNA-BINDING PROTEIN HU"/>
    <property type="match status" value="1"/>
</dbReference>
<dbReference type="InterPro" id="IPR010992">
    <property type="entry name" value="IHF-like_DNA-bd_dom_sf"/>
</dbReference>
<dbReference type="GO" id="GO:0030261">
    <property type="term" value="P:chromosome condensation"/>
    <property type="evidence" value="ECO:0007669"/>
    <property type="project" value="UniProtKB-KW"/>
</dbReference>
<dbReference type="SUPFAM" id="SSF47729">
    <property type="entry name" value="IHF-like DNA-binding proteins"/>
    <property type="match status" value="1"/>
</dbReference>
<dbReference type="AlphaFoldDB" id="A0AAW4FUP2"/>
<organism evidence="5 6">
    <name type="scientific">Ensifer canadensis</name>
    <dbReference type="NCBI Taxonomy" id="555315"/>
    <lineage>
        <taxon>Bacteria</taxon>
        <taxon>Pseudomonadati</taxon>
        <taxon>Pseudomonadota</taxon>
        <taxon>Alphaproteobacteria</taxon>
        <taxon>Hyphomicrobiales</taxon>
        <taxon>Rhizobiaceae</taxon>
        <taxon>Sinorhizobium/Ensifer group</taxon>
        <taxon>Ensifer</taxon>
    </lineage>
</organism>
<dbReference type="Proteomes" id="UP000744980">
    <property type="component" value="Unassembled WGS sequence"/>
</dbReference>
<evidence type="ECO:0000256" key="3">
    <source>
        <dbReference type="ARBA" id="ARBA00023125"/>
    </source>
</evidence>
<reference evidence="5 6" key="1">
    <citation type="submission" date="2020-01" db="EMBL/GenBank/DDBJ databases">
        <title>Draft genome assembly of Ensifer adhaerens T173.</title>
        <authorList>
            <person name="Craig J.E."/>
            <person name="Stinchcombe J.R."/>
        </authorList>
    </citation>
    <scope>NUCLEOTIDE SEQUENCE [LARGE SCALE GENOMIC DNA]</scope>
    <source>
        <strain evidence="5 6">T173</strain>
    </source>
</reference>
<keyword evidence="2" id="KW-0226">DNA condensation</keyword>
<dbReference type="Pfam" id="PF00216">
    <property type="entry name" value="Bac_DNA_binding"/>
    <property type="match status" value="1"/>
</dbReference>
<dbReference type="PRINTS" id="PR01727">
    <property type="entry name" value="DNABINDINGHU"/>
</dbReference>
<evidence type="ECO:0000313" key="6">
    <source>
        <dbReference type="Proteomes" id="UP000744980"/>
    </source>
</evidence>
<proteinExistence type="inferred from homology"/>
<name>A0AAW4FUP2_9HYPH</name>
<evidence type="ECO:0000256" key="1">
    <source>
        <dbReference type="ARBA" id="ARBA00010529"/>
    </source>
</evidence>
<dbReference type="PANTHER" id="PTHR33175:SF3">
    <property type="entry name" value="DNA-BINDING PROTEIN HU-BETA"/>
    <property type="match status" value="1"/>
</dbReference>
<comment type="caution">
    <text evidence="5">The sequence shown here is derived from an EMBL/GenBank/DDBJ whole genome shotgun (WGS) entry which is preliminary data.</text>
</comment>